<sequence>MGWSIDNDGPEWGGAAIMNLVEGVVIDFAGAVTKGVTSPYGRSGGGSILSPSMVAVWSSGTTQSNRTELSSRQVYLPRARVLLHHGDDK</sequence>
<proteinExistence type="predicted"/>
<accession>A0A0E0MLX1</accession>
<dbReference type="AlphaFoldDB" id="A0A0E0MLX1"/>
<dbReference type="Gramene" id="OPUNC12G09280.1">
    <property type="protein sequence ID" value="OPUNC12G09280.1"/>
    <property type="gene ID" value="OPUNC12G09280"/>
</dbReference>
<evidence type="ECO:0000313" key="1">
    <source>
        <dbReference type="EnsemblPlants" id="OPUNC12G09280.1"/>
    </source>
</evidence>
<keyword evidence="2" id="KW-1185">Reference proteome</keyword>
<protein>
    <submittedName>
        <fullName evidence="1">Uncharacterized protein</fullName>
    </submittedName>
</protein>
<reference evidence="1" key="2">
    <citation type="submission" date="2018-05" db="EMBL/GenBank/DDBJ databases">
        <title>OpunRS2 (Oryza punctata Reference Sequence Version 2).</title>
        <authorList>
            <person name="Zhang J."/>
            <person name="Kudrna D."/>
            <person name="Lee S."/>
            <person name="Talag J."/>
            <person name="Welchert J."/>
            <person name="Wing R.A."/>
        </authorList>
    </citation>
    <scope>NUCLEOTIDE SEQUENCE [LARGE SCALE GENOMIC DNA]</scope>
</reference>
<organism evidence="1">
    <name type="scientific">Oryza punctata</name>
    <name type="common">Red rice</name>
    <dbReference type="NCBI Taxonomy" id="4537"/>
    <lineage>
        <taxon>Eukaryota</taxon>
        <taxon>Viridiplantae</taxon>
        <taxon>Streptophyta</taxon>
        <taxon>Embryophyta</taxon>
        <taxon>Tracheophyta</taxon>
        <taxon>Spermatophyta</taxon>
        <taxon>Magnoliopsida</taxon>
        <taxon>Liliopsida</taxon>
        <taxon>Poales</taxon>
        <taxon>Poaceae</taxon>
        <taxon>BOP clade</taxon>
        <taxon>Oryzoideae</taxon>
        <taxon>Oryzeae</taxon>
        <taxon>Oryzinae</taxon>
        <taxon>Oryza</taxon>
    </lineage>
</organism>
<evidence type="ECO:0000313" key="2">
    <source>
        <dbReference type="Proteomes" id="UP000026962"/>
    </source>
</evidence>
<reference evidence="1" key="1">
    <citation type="submission" date="2015-04" db="UniProtKB">
        <authorList>
            <consortium name="EnsemblPlants"/>
        </authorList>
    </citation>
    <scope>IDENTIFICATION</scope>
</reference>
<dbReference type="Proteomes" id="UP000026962">
    <property type="component" value="Chromosome 12"/>
</dbReference>
<dbReference type="EnsemblPlants" id="OPUNC12G09280.1">
    <property type="protein sequence ID" value="OPUNC12G09280.1"/>
    <property type="gene ID" value="OPUNC12G09280"/>
</dbReference>
<dbReference type="HOGENOM" id="CLU_2458635_0_0_1"/>
<name>A0A0E0MLX1_ORYPU</name>